<keyword evidence="1" id="KW-1133">Transmembrane helix</keyword>
<dbReference type="AlphaFoldDB" id="A0A3M7R6X3"/>
<feature type="transmembrane region" description="Helical" evidence="1">
    <location>
        <begin position="54"/>
        <end position="74"/>
    </location>
</feature>
<organism evidence="2 3">
    <name type="scientific">Brachionus plicatilis</name>
    <name type="common">Marine rotifer</name>
    <name type="synonym">Brachionus muelleri</name>
    <dbReference type="NCBI Taxonomy" id="10195"/>
    <lineage>
        <taxon>Eukaryota</taxon>
        <taxon>Metazoa</taxon>
        <taxon>Spiralia</taxon>
        <taxon>Gnathifera</taxon>
        <taxon>Rotifera</taxon>
        <taxon>Eurotatoria</taxon>
        <taxon>Monogononta</taxon>
        <taxon>Pseudotrocha</taxon>
        <taxon>Ploima</taxon>
        <taxon>Brachionidae</taxon>
        <taxon>Brachionus</taxon>
    </lineage>
</organism>
<gene>
    <name evidence="2" type="ORF">BpHYR1_006391</name>
</gene>
<name>A0A3M7R6X3_BRAPC</name>
<evidence type="ECO:0000313" key="3">
    <source>
        <dbReference type="Proteomes" id="UP000276133"/>
    </source>
</evidence>
<accession>A0A3M7R6X3</accession>
<protein>
    <submittedName>
        <fullName evidence="2">Uncharacterized protein</fullName>
    </submittedName>
</protein>
<proteinExistence type="predicted"/>
<dbReference type="Proteomes" id="UP000276133">
    <property type="component" value="Unassembled WGS sequence"/>
</dbReference>
<evidence type="ECO:0000256" key="1">
    <source>
        <dbReference type="SAM" id="Phobius"/>
    </source>
</evidence>
<evidence type="ECO:0000313" key="2">
    <source>
        <dbReference type="EMBL" id="RNA19131.1"/>
    </source>
</evidence>
<reference evidence="2 3" key="1">
    <citation type="journal article" date="2018" name="Sci. Rep.">
        <title>Genomic signatures of local adaptation to the degree of environmental predictability in rotifers.</title>
        <authorList>
            <person name="Franch-Gras L."/>
            <person name="Hahn C."/>
            <person name="Garcia-Roger E.M."/>
            <person name="Carmona M.J."/>
            <person name="Serra M."/>
            <person name="Gomez A."/>
        </authorList>
    </citation>
    <scope>NUCLEOTIDE SEQUENCE [LARGE SCALE GENOMIC DNA]</scope>
    <source>
        <strain evidence="2">HYR1</strain>
    </source>
</reference>
<comment type="caution">
    <text evidence="2">The sequence shown here is derived from an EMBL/GenBank/DDBJ whole genome shotgun (WGS) entry which is preliminary data.</text>
</comment>
<keyword evidence="1" id="KW-0472">Membrane</keyword>
<dbReference type="EMBL" id="REGN01004099">
    <property type="protein sequence ID" value="RNA19131.1"/>
    <property type="molecule type" value="Genomic_DNA"/>
</dbReference>
<keyword evidence="1" id="KW-0812">Transmembrane</keyword>
<sequence length="75" mass="8504">MSNFDLFSMTLESIRKTNAFNESISDFDIVWPLIKFLGSDQYSLITTLETKVGFVSWLPVGTFIEIASCLIYIAN</sequence>
<keyword evidence="3" id="KW-1185">Reference proteome</keyword>